<evidence type="ECO:0000313" key="9">
    <source>
        <dbReference type="EMBL" id="PWJ15125.1"/>
    </source>
</evidence>
<dbReference type="Pfam" id="PF00512">
    <property type="entry name" value="HisKA"/>
    <property type="match status" value="1"/>
</dbReference>
<dbReference type="PROSITE" id="PS50109">
    <property type="entry name" value="HIS_KIN"/>
    <property type="match status" value="1"/>
</dbReference>
<gene>
    <name evidence="9" type="ORF">IE37_00015</name>
</gene>
<keyword evidence="4" id="KW-0597">Phosphoprotein</keyword>
<evidence type="ECO:0000256" key="6">
    <source>
        <dbReference type="ARBA" id="ARBA00022777"/>
    </source>
</evidence>
<dbReference type="GO" id="GO:0004721">
    <property type="term" value="F:phosphoprotein phosphatase activity"/>
    <property type="evidence" value="ECO:0007669"/>
    <property type="project" value="TreeGrafter"/>
</dbReference>
<dbReference type="InterPro" id="IPR003594">
    <property type="entry name" value="HATPase_dom"/>
</dbReference>
<evidence type="ECO:0000256" key="5">
    <source>
        <dbReference type="ARBA" id="ARBA00022679"/>
    </source>
</evidence>
<dbReference type="RefSeq" id="WP_109724951.1">
    <property type="nucleotide sequence ID" value="NZ_CACYST010000007.1"/>
</dbReference>
<evidence type="ECO:0000256" key="3">
    <source>
        <dbReference type="ARBA" id="ARBA00012438"/>
    </source>
</evidence>
<dbReference type="InterPro" id="IPR004358">
    <property type="entry name" value="Sig_transdc_His_kin-like_C"/>
</dbReference>
<comment type="caution">
    <text evidence="9">The sequence shown here is derived from an EMBL/GenBank/DDBJ whole genome shotgun (WGS) entry which is preliminary data.</text>
</comment>
<dbReference type="PANTHER" id="PTHR45453">
    <property type="entry name" value="PHOSPHATE REGULON SENSOR PROTEIN PHOR"/>
    <property type="match status" value="1"/>
</dbReference>
<evidence type="ECO:0000256" key="2">
    <source>
        <dbReference type="ARBA" id="ARBA00004370"/>
    </source>
</evidence>
<dbReference type="CDD" id="cd00082">
    <property type="entry name" value="HisKA"/>
    <property type="match status" value="1"/>
</dbReference>
<dbReference type="SUPFAM" id="SSF47384">
    <property type="entry name" value="Homodimeric domain of signal transducing histidine kinase"/>
    <property type="match status" value="1"/>
</dbReference>
<dbReference type="OrthoDB" id="335833at2"/>
<reference evidence="9 10" key="1">
    <citation type="submission" date="2018-05" db="EMBL/GenBank/DDBJ databases">
        <title>The Hungate 1000. A catalogue of reference genomes from the rumen microbiome.</title>
        <authorList>
            <person name="Kelly W."/>
        </authorList>
    </citation>
    <scope>NUCLEOTIDE SEQUENCE [LARGE SCALE GENOMIC DNA]</scope>
    <source>
        <strain evidence="9 10">SAb67</strain>
    </source>
</reference>
<comment type="catalytic activity">
    <reaction evidence="1">
        <text>ATP + protein L-histidine = ADP + protein N-phospho-L-histidine.</text>
        <dbReference type="EC" id="2.7.13.3"/>
    </reaction>
</comment>
<organism evidence="9 10">
    <name type="scientific">Ruminococcus flavefaciens</name>
    <dbReference type="NCBI Taxonomy" id="1265"/>
    <lineage>
        <taxon>Bacteria</taxon>
        <taxon>Bacillati</taxon>
        <taxon>Bacillota</taxon>
        <taxon>Clostridia</taxon>
        <taxon>Eubacteriales</taxon>
        <taxon>Oscillospiraceae</taxon>
        <taxon>Ruminococcus</taxon>
    </lineage>
</organism>
<evidence type="ECO:0000256" key="7">
    <source>
        <dbReference type="ARBA" id="ARBA00023012"/>
    </source>
</evidence>
<sequence>MVVLTILLALLSAFLSVKIWLLRRSSKEIAEALSECLKTDTNSIITVSSRDKQVRRLVTELNKELKLLREEHHRFVQGDMELKNAVTNISHDLRTPLTAICGYLDMLKSEDKSPEAERYLEIIGGRAESMKQLTEELFRYSVIMTSESEPKQEQVIVNDVLEESIAGYYSILSEKKISPEIDITYKKVIRILDRSALARVFSNLINNAVKYSDGDLSVRLSDDGTTVFSNHASQLTSVQVDKLFDRFYTVEAARNSTGLGLSIARTLIEKMGGTISASLENGVLSIVIRL</sequence>
<evidence type="ECO:0000256" key="4">
    <source>
        <dbReference type="ARBA" id="ARBA00022553"/>
    </source>
</evidence>
<keyword evidence="7" id="KW-0902">Two-component regulatory system</keyword>
<dbReference type="Gene3D" id="3.30.565.10">
    <property type="entry name" value="Histidine kinase-like ATPase, C-terminal domain"/>
    <property type="match status" value="1"/>
</dbReference>
<dbReference type="SMART" id="SM00388">
    <property type="entry name" value="HisKA"/>
    <property type="match status" value="1"/>
</dbReference>
<dbReference type="InterPro" id="IPR050351">
    <property type="entry name" value="BphY/WalK/GraS-like"/>
</dbReference>
<dbReference type="GO" id="GO:0005886">
    <property type="term" value="C:plasma membrane"/>
    <property type="evidence" value="ECO:0007669"/>
    <property type="project" value="TreeGrafter"/>
</dbReference>
<dbReference type="InterPro" id="IPR003661">
    <property type="entry name" value="HisK_dim/P_dom"/>
</dbReference>
<dbReference type="AlphaFoldDB" id="A0A315Y440"/>
<evidence type="ECO:0000259" key="8">
    <source>
        <dbReference type="PROSITE" id="PS50109"/>
    </source>
</evidence>
<keyword evidence="5" id="KW-0808">Transferase</keyword>
<keyword evidence="6" id="KW-0418">Kinase</keyword>
<dbReference type="GO" id="GO:0016036">
    <property type="term" value="P:cellular response to phosphate starvation"/>
    <property type="evidence" value="ECO:0007669"/>
    <property type="project" value="TreeGrafter"/>
</dbReference>
<comment type="subcellular location">
    <subcellularLocation>
        <location evidence="2">Membrane</location>
    </subcellularLocation>
</comment>
<dbReference type="InterPro" id="IPR005467">
    <property type="entry name" value="His_kinase_dom"/>
</dbReference>
<evidence type="ECO:0000313" key="10">
    <source>
        <dbReference type="Proteomes" id="UP000245720"/>
    </source>
</evidence>
<evidence type="ECO:0000256" key="1">
    <source>
        <dbReference type="ARBA" id="ARBA00000085"/>
    </source>
</evidence>
<dbReference type="Proteomes" id="UP000245720">
    <property type="component" value="Unassembled WGS sequence"/>
</dbReference>
<feature type="domain" description="Histidine kinase" evidence="8">
    <location>
        <begin position="88"/>
        <end position="290"/>
    </location>
</feature>
<dbReference type="Pfam" id="PF02518">
    <property type="entry name" value="HATPase_c"/>
    <property type="match status" value="1"/>
</dbReference>
<accession>A0A315Y440</accession>
<dbReference type="SUPFAM" id="SSF55874">
    <property type="entry name" value="ATPase domain of HSP90 chaperone/DNA topoisomerase II/histidine kinase"/>
    <property type="match status" value="1"/>
</dbReference>
<proteinExistence type="predicted"/>
<dbReference type="PRINTS" id="PR00344">
    <property type="entry name" value="BCTRLSENSOR"/>
</dbReference>
<dbReference type="EC" id="2.7.13.3" evidence="3"/>
<dbReference type="InterPro" id="IPR036097">
    <property type="entry name" value="HisK_dim/P_sf"/>
</dbReference>
<dbReference type="InterPro" id="IPR036890">
    <property type="entry name" value="HATPase_C_sf"/>
</dbReference>
<dbReference type="GO" id="GO:0000155">
    <property type="term" value="F:phosphorelay sensor kinase activity"/>
    <property type="evidence" value="ECO:0007669"/>
    <property type="project" value="InterPro"/>
</dbReference>
<protein>
    <recommendedName>
        <fullName evidence="3">histidine kinase</fullName>
        <ecNumber evidence="3">2.7.13.3</ecNumber>
    </recommendedName>
</protein>
<dbReference type="SMART" id="SM00387">
    <property type="entry name" value="HATPase_c"/>
    <property type="match status" value="1"/>
</dbReference>
<dbReference type="PANTHER" id="PTHR45453:SF1">
    <property type="entry name" value="PHOSPHATE REGULON SENSOR PROTEIN PHOR"/>
    <property type="match status" value="1"/>
</dbReference>
<dbReference type="Gene3D" id="1.10.287.130">
    <property type="match status" value="1"/>
</dbReference>
<dbReference type="EMBL" id="QGDI01000001">
    <property type="protein sequence ID" value="PWJ15125.1"/>
    <property type="molecule type" value="Genomic_DNA"/>
</dbReference>
<name>A0A315Y440_RUMFL</name>